<proteinExistence type="predicted"/>
<dbReference type="EMBL" id="UFQT01000798">
    <property type="protein sequence ID" value="SSX27320.1"/>
    <property type="molecule type" value="Genomic_DNA"/>
</dbReference>
<feature type="transmembrane region" description="Helical" evidence="2">
    <location>
        <begin position="314"/>
        <end position="333"/>
    </location>
</feature>
<feature type="transmembrane region" description="Helical" evidence="2">
    <location>
        <begin position="503"/>
        <end position="525"/>
    </location>
</feature>
<feature type="compositionally biased region" description="Basic and acidic residues" evidence="1">
    <location>
        <begin position="456"/>
        <end position="466"/>
    </location>
</feature>
<gene>
    <name evidence="4" type="primary">CSON014856</name>
    <name evidence="3" type="synonym">CSON014390</name>
</gene>
<evidence type="ECO:0000256" key="2">
    <source>
        <dbReference type="SAM" id="Phobius"/>
    </source>
</evidence>
<feature type="transmembrane region" description="Helical" evidence="2">
    <location>
        <begin position="124"/>
        <end position="142"/>
    </location>
</feature>
<feature type="transmembrane region" description="Helical" evidence="2">
    <location>
        <begin position="339"/>
        <end position="360"/>
    </location>
</feature>
<dbReference type="OMA" id="YCCNCFD"/>
<feature type="transmembrane region" description="Helical" evidence="2">
    <location>
        <begin position="149"/>
        <end position="170"/>
    </location>
</feature>
<keyword evidence="2" id="KW-1133">Transmembrane helix</keyword>
<evidence type="ECO:0000313" key="4">
    <source>
        <dbReference type="EMBL" id="SSX27803.1"/>
    </source>
</evidence>
<dbReference type="EMBL" id="UFQS01000880">
    <property type="protein sequence ID" value="SSX07463.1"/>
    <property type="molecule type" value="Genomic_DNA"/>
</dbReference>
<dbReference type="VEuPathDB" id="VectorBase:CSON014856"/>
<dbReference type="GO" id="GO:0015171">
    <property type="term" value="F:amino acid transmembrane transporter activity"/>
    <property type="evidence" value="ECO:0007669"/>
    <property type="project" value="TreeGrafter"/>
</dbReference>
<feature type="transmembrane region" description="Helical" evidence="2">
    <location>
        <begin position="72"/>
        <end position="94"/>
    </location>
</feature>
<feature type="transmembrane region" description="Helical" evidence="2">
    <location>
        <begin position="32"/>
        <end position="51"/>
    </location>
</feature>
<name>A0A336MG81_CULSO</name>
<sequence length="647" mass="71660">MWCDLVSSGTSGKWVLGVVIVTHLIAYNETGGVGAIFSMVIAALNSILIVMTKTATKNIQMGYLRAAHKVDFFILYLALTMDILSLLVATAVLARTISTCLDAMTGGLARIYILGRNSPENEPWPDVLGVGVVFVVTGMFMLGLENTKIFTIIMFASVIGITSILIGMVWFKGEQKYWKGEKDIMCHIRWIMSGSSLCTFTFPSDIPYIGKYPIFANLGLICAVLASNMFTCGLLSTLVQYNSNHEYEAVPMLTVLEEKSFHKTLPVVACLLVLSSSGAILDIFPEMYNMIVKLTKPDYKILSKQVGQETFESGSPVLAVFIGGSLVAMVSFACPLEDMMYIIGGSYLLAAFLRAFYLLYQPFRPKFLVQEGNATLSYSRLKNTMQHQSNQKLLWFIKKTAYQVLPKSDRNERIEREWLLLGEPGTSISKQGDTQTDDVESTILSDPSSDTNEGALQEKDIDRNSDSDSSTDIDAIVDEYRQKVKVSTAGVNDVVKLPSNGSWIMAIFLLLIILTGIASATYGILNDQYTLSYTSLTFICISVIMLHILPKYQTSSLHPSIVTCSLSIVSFGIFLGTIISECWAPLLLWFTAALLIFVRCDQYFCMCLNENSSDPSMNELLISKGCTAHFAGNHHQTILMERDLLHR</sequence>
<keyword evidence="2" id="KW-0812">Transmembrane</keyword>
<reference evidence="4" key="2">
    <citation type="submission" date="2018-07" db="EMBL/GenBank/DDBJ databases">
        <authorList>
            <person name="Quirk P.G."/>
            <person name="Krulwich T.A."/>
        </authorList>
    </citation>
    <scope>NUCLEOTIDE SEQUENCE</scope>
</reference>
<dbReference type="GO" id="GO:0005886">
    <property type="term" value="C:plasma membrane"/>
    <property type="evidence" value="ECO:0007669"/>
    <property type="project" value="TreeGrafter"/>
</dbReference>
<reference evidence="3" key="1">
    <citation type="submission" date="2018-04" db="EMBL/GenBank/DDBJ databases">
        <authorList>
            <person name="Go L.Y."/>
            <person name="Mitchell J.A."/>
        </authorList>
    </citation>
    <scope>NUCLEOTIDE SEQUENCE</scope>
    <source>
        <tissue evidence="3">Whole organism</tissue>
    </source>
</reference>
<dbReference type="EMBL" id="UFQS01000798">
    <property type="protein sequence ID" value="SSX06976.1"/>
    <property type="molecule type" value="Genomic_DNA"/>
</dbReference>
<dbReference type="AlphaFoldDB" id="A0A336MG81"/>
<feature type="region of interest" description="Disordered" evidence="1">
    <location>
        <begin position="425"/>
        <end position="470"/>
    </location>
</feature>
<feature type="transmembrane region" description="Helical" evidence="2">
    <location>
        <begin position="531"/>
        <end position="549"/>
    </location>
</feature>
<organism evidence="4">
    <name type="scientific">Culicoides sonorensis</name>
    <name type="common">Biting midge</name>
    <dbReference type="NCBI Taxonomy" id="179676"/>
    <lineage>
        <taxon>Eukaryota</taxon>
        <taxon>Metazoa</taxon>
        <taxon>Ecdysozoa</taxon>
        <taxon>Arthropoda</taxon>
        <taxon>Hexapoda</taxon>
        <taxon>Insecta</taxon>
        <taxon>Pterygota</taxon>
        <taxon>Neoptera</taxon>
        <taxon>Endopterygota</taxon>
        <taxon>Diptera</taxon>
        <taxon>Nematocera</taxon>
        <taxon>Chironomoidea</taxon>
        <taxon>Ceratopogonidae</taxon>
        <taxon>Ceratopogoninae</taxon>
        <taxon>Culicoides</taxon>
        <taxon>Monoculicoides</taxon>
    </lineage>
</organism>
<keyword evidence="2" id="KW-0472">Membrane</keyword>
<dbReference type="EMBL" id="UFQT01000880">
    <property type="protein sequence ID" value="SSX27803.1"/>
    <property type="molecule type" value="Genomic_DNA"/>
</dbReference>
<accession>A0A336MG81</accession>
<feature type="transmembrane region" description="Helical" evidence="2">
    <location>
        <begin position="215"/>
        <end position="241"/>
    </location>
</feature>
<dbReference type="PANTHER" id="PTHR43243:SF98">
    <property type="entry name" value="TORN AND DIMINISHED RHABDOMERES, ISOFORM D"/>
    <property type="match status" value="1"/>
</dbReference>
<dbReference type="PANTHER" id="PTHR43243">
    <property type="entry name" value="INNER MEMBRANE TRANSPORTER YGJI-RELATED"/>
    <property type="match status" value="1"/>
</dbReference>
<feature type="compositionally biased region" description="Polar residues" evidence="1">
    <location>
        <begin position="442"/>
        <end position="454"/>
    </location>
</feature>
<feature type="transmembrane region" description="Helical" evidence="2">
    <location>
        <begin position="561"/>
        <end position="580"/>
    </location>
</feature>
<protein>
    <submittedName>
        <fullName evidence="3">CSON014390 protein</fullName>
    </submittedName>
    <submittedName>
        <fullName evidence="4">CSON014856 protein</fullName>
    </submittedName>
</protein>
<evidence type="ECO:0000256" key="1">
    <source>
        <dbReference type="SAM" id="MobiDB-lite"/>
    </source>
</evidence>
<feature type="transmembrane region" description="Helical" evidence="2">
    <location>
        <begin position="586"/>
        <end position="608"/>
    </location>
</feature>
<evidence type="ECO:0000313" key="3">
    <source>
        <dbReference type="EMBL" id="SSX06976.1"/>
    </source>
</evidence>
<dbReference type="VEuPathDB" id="VectorBase:CSON014390"/>